<dbReference type="PANTHER" id="PTHR35788:SF1">
    <property type="entry name" value="EXPORTED PROTEIN"/>
    <property type="match status" value="1"/>
</dbReference>
<dbReference type="Pfam" id="PF04294">
    <property type="entry name" value="VanW"/>
    <property type="match status" value="1"/>
</dbReference>
<gene>
    <name evidence="2" type="ORF">ACFFHM_19270</name>
</gene>
<protein>
    <submittedName>
        <fullName evidence="2">VanW family protein</fullName>
    </submittedName>
</protein>
<feature type="signal peptide" evidence="1">
    <location>
        <begin position="1"/>
        <end position="19"/>
    </location>
</feature>
<feature type="chain" id="PRO_5045415919" evidence="1">
    <location>
        <begin position="20"/>
        <end position="308"/>
    </location>
</feature>
<accession>A0ABV6KGX9</accession>
<keyword evidence="1" id="KW-0732">Signal</keyword>
<organism evidence="2 3">
    <name type="scientific">Halalkalibacter kiskunsagensis</name>
    <dbReference type="NCBI Taxonomy" id="1548599"/>
    <lineage>
        <taxon>Bacteria</taxon>
        <taxon>Bacillati</taxon>
        <taxon>Bacillota</taxon>
        <taxon>Bacilli</taxon>
        <taxon>Bacillales</taxon>
        <taxon>Bacillaceae</taxon>
        <taxon>Halalkalibacter</taxon>
    </lineage>
</organism>
<dbReference type="PANTHER" id="PTHR35788">
    <property type="entry name" value="EXPORTED PROTEIN-RELATED"/>
    <property type="match status" value="1"/>
</dbReference>
<evidence type="ECO:0000313" key="2">
    <source>
        <dbReference type="EMBL" id="MFC0472563.1"/>
    </source>
</evidence>
<evidence type="ECO:0000256" key="1">
    <source>
        <dbReference type="SAM" id="SignalP"/>
    </source>
</evidence>
<dbReference type="InterPro" id="IPR007391">
    <property type="entry name" value="Vancomycin_resist_VanW"/>
</dbReference>
<reference evidence="2 3" key="1">
    <citation type="submission" date="2024-09" db="EMBL/GenBank/DDBJ databases">
        <authorList>
            <person name="Sun Q."/>
            <person name="Mori K."/>
        </authorList>
    </citation>
    <scope>NUCLEOTIDE SEQUENCE [LARGE SCALE GENOMIC DNA]</scope>
    <source>
        <strain evidence="2 3">NCAIM B.02610</strain>
    </source>
</reference>
<sequence length="308" mass="35225">MVQIALTFLMLFIPLTDIADDFTVIQDGKTLVSAHRSEFMETLLGKEVIDINKFNYFLQQIDQKTYQPPVNAKIDKYGSIVPEQVGYRLDHQKFKHSFYRYYFGRGHSQIEVPRLTLHPRVDSELLSDIRIKRIGQYVTYFNSRNKQRSHNISLASEAINNQVVFPGELFSFNEIVGKRTKERGYLLAPVIVKGELSEGIGGGICQVSSTLYNAVDHAGLEIVQRYSHSRRVPYVPRGRDATVSWYGPDFAFRNKLNQPILIQSKIYGGQLIVLILSSDAINYNQKNIPRAPNKLPIEINIERNSDSK</sequence>
<keyword evidence="3" id="KW-1185">Reference proteome</keyword>
<comment type="caution">
    <text evidence="2">The sequence shown here is derived from an EMBL/GenBank/DDBJ whole genome shotgun (WGS) entry which is preliminary data.</text>
</comment>
<dbReference type="RefSeq" id="WP_335963264.1">
    <property type="nucleotide sequence ID" value="NZ_JAXBLX010000045.1"/>
</dbReference>
<dbReference type="EMBL" id="JBHLUX010000081">
    <property type="protein sequence ID" value="MFC0472563.1"/>
    <property type="molecule type" value="Genomic_DNA"/>
</dbReference>
<dbReference type="Proteomes" id="UP001589838">
    <property type="component" value="Unassembled WGS sequence"/>
</dbReference>
<proteinExistence type="predicted"/>
<dbReference type="InterPro" id="IPR052913">
    <property type="entry name" value="Glycopeptide_resist_protein"/>
</dbReference>
<name>A0ABV6KGX9_9BACI</name>
<evidence type="ECO:0000313" key="3">
    <source>
        <dbReference type="Proteomes" id="UP001589838"/>
    </source>
</evidence>